<evidence type="ECO:0000256" key="27">
    <source>
        <dbReference type="SAM" id="MobiDB-lite"/>
    </source>
</evidence>
<dbReference type="InterPro" id="IPR012338">
    <property type="entry name" value="Beta-lactam/transpept-like"/>
</dbReference>
<dbReference type="FunFam" id="1.10.3810.10:FF:000003">
    <property type="entry name" value="Penicillin-binding protein 1a"/>
    <property type="match status" value="1"/>
</dbReference>
<dbReference type="InterPro" id="IPR001460">
    <property type="entry name" value="PCN-bd_Tpept"/>
</dbReference>
<evidence type="ECO:0000313" key="31">
    <source>
        <dbReference type="EMBL" id="SMF02137.1"/>
    </source>
</evidence>
<dbReference type="InterPro" id="IPR023346">
    <property type="entry name" value="Lysozyme-like_dom_sf"/>
</dbReference>
<evidence type="ECO:0000256" key="3">
    <source>
        <dbReference type="ARBA" id="ARBA00007090"/>
    </source>
</evidence>
<evidence type="ECO:0000256" key="26">
    <source>
        <dbReference type="ARBA" id="ARBA00060592"/>
    </source>
</evidence>
<dbReference type="Pfam" id="PF17092">
    <property type="entry name" value="PCB_OB"/>
    <property type="match status" value="1"/>
</dbReference>
<dbReference type="EC" id="2.4.99.28" evidence="24"/>
<proteinExistence type="inferred from homology"/>
<dbReference type="AlphaFoldDB" id="A0A1Y6BAZ4"/>
<evidence type="ECO:0000256" key="24">
    <source>
        <dbReference type="ARBA" id="ARBA00044770"/>
    </source>
</evidence>
<dbReference type="GO" id="GO:0046677">
    <property type="term" value="P:response to antibiotic"/>
    <property type="evidence" value="ECO:0007669"/>
    <property type="project" value="UniProtKB-KW"/>
</dbReference>
<dbReference type="InterPro" id="IPR001264">
    <property type="entry name" value="Glyco_trans_51"/>
</dbReference>
<keyword evidence="10" id="KW-0645">Protease</keyword>
<evidence type="ECO:0000256" key="23">
    <source>
        <dbReference type="ARBA" id="ARBA00034000"/>
    </source>
</evidence>
<dbReference type="SUPFAM" id="SSF56601">
    <property type="entry name" value="beta-lactamase/transpeptidase-like"/>
    <property type="match status" value="1"/>
</dbReference>
<feature type="region of interest" description="Disordered" evidence="27">
    <location>
        <begin position="747"/>
        <end position="781"/>
    </location>
</feature>
<evidence type="ECO:0000256" key="9">
    <source>
        <dbReference type="ARBA" id="ARBA00022645"/>
    </source>
</evidence>
<evidence type="ECO:0000256" key="17">
    <source>
        <dbReference type="ARBA" id="ARBA00022984"/>
    </source>
</evidence>
<dbReference type="EC" id="3.4.16.4" evidence="5"/>
<keyword evidence="9" id="KW-0121">Carboxypeptidase</keyword>
<keyword evidence="32" id="KW-1185">Reference proteome</keyword>
<evidence type="ECO:0000256" key="20">
    <source>
        <dbReference type="ARBA" id="ARBA00023251"/>
    </source>
</evidence>
<keyword evidence="21" id="KW-0511">Multifunctional enzyme</keyword>
<feature type="compositionally biased region" description="Low complexity" evidence="27">
    <location>
        <begin position="758"/>
        <end position="770"/>
    </location>
</feature>
<reference evidence="32" key="1">
    <citation type="submission" date="2017-04" db="EMBL/GenBank/DDBJ databases">
        <authorList>
            <person name="Varghese N."/>
            <person name="Submissions S."/>
        </authorList>
    </citation>
    <scope>NUCLEOTIDE SEQUENCE [LARGE SCALE GENOMIC DNA]</scope>
    <source>
        <strain evidence="32">DSM 22618</strain>
    </source>
</reference>
<evidence type="ECO:0000256" key="10">
    <source>
        <dbReference type="ARBA" id="ARBA00022670"/>
    </source>
</evidence>
<evidence type="ECO:0000256" key="13">
    <source>
        <dbReference type="ARBA" id="ARBA00022692"/>
    </source>
</evidence>
<evidence type="ECO:0000259" key="29">
    <source>
        <dbReference type="Pfam" id="PF00912"/>
    </source>
</evidence>
<dbReference type="Gene3D" id="1.10.3810.10">
    <property type="entry name" value="Biosynthetic peptidoglycan transglycosylase-like"/>
    <property type="match status" value="1"/>
</dbReference>
<evidence type="ECO:0000259" key="30">
    <source>
        <dbReference type="Pfam" id="PF17092"/>
    </source>
</evidence>
<keyword evidence="7" id="KW-1003">Cell membrane</keyword>
<dbReference type="Proteomes" id="UP000192920">
    <property type="component" value="Unassembled WGS sequence"/>
</dbReference>
<dbReference type="UniPathway" id="UPA00219"/>
<evidence type="ECO:0000256" key="7">
    <source>
        <dbReference type="ARBA" id="ARBA00022475"/>
    </source>
</evidence>
<dbReference type="Pfam" id="PF00905">
    <property type="entry name" value="Transpeptidase"/>
    <property type="match status" value="1"/>
</dbReference>
<keyword evidence="16" id="KW-0735">Signal-anchor</keyword>
<evidence type="ECO:0000256" key="8">
    <source>
        <dbReference type="ARBA" id="ARBA00022519"/>
    </source>
</evidence>
<dbReference type="NCBIfam" id="TIGR02074">
    <property type="entry name" value="PBP_1a_fam"/>
    <property type="match status" value="1"/>
</dbReference>
<evidence type="ECO:0000256" key="2">
    <source>
        <dbReference type="ARBA" id="ARBA00004752"/>
    </source>
</evidence>
<accession>A0A1Y6BAZ4</accession>
<keyword evidence="22" id="KW-0961">Cell wall biogenesis/degradation</keyword>
<evidence type="ECO:0000313" key="32">
    <source>
        <dbReference type="Proteomes" id="UP000192920"/>
    </source>
</evidence>
<dbReference type="GO" id="GO:0009002">
    <property type="term" value="F:serine-type D-Ala-D-Ala carboxypeptidase activity"/>
    <property type="evidence" value="ECO:0007669"/>
    <property type="project" value="UniProtKB-EC"/>
</dbReference>
<dbReference type="InterPro" id="IPR036950">
    <property type="entry name" value="PBP_transglycosylase"/>
</dbReference>
<dbReference type="Gene3D" id="3.40.710.10">
    <property type="entry name" value="DD-peptidase/beta-lactamase superfamily"/>
    <property type="match status" value="2"/>
</dbReference>
<comment type="pathway">
    <text evidence="2">Cell wall biogenesis; peptidoglycan biosynthesis.</text>
</comment>
<comment type="subcellular location">
    <subcellularLocation>
        <location evidence="1">Cell inner membrane</location>
        <topology evidence="1">Single-pass type II membrane protein</topology>
    </subcellularLocation>
</comment>
<keyword evidence="14" id="KW-0378">Hydrolase</keyword>
<sequence length="792" mass="86769">MLKRIFAIFAGLLIGGAILAAGGLAIAIIITYPRLPSLDVLTDYRPKMPLRVFAADGQLVGEFGEERRSFMRIQEVPVLMKEAVLAAEDDRFYQHSGIDYVGVMRAAVGNIVSGHARSGASTITMQVAKNFFLSSEKTFSRKFNEALLAFKIEHALSKDQILELYFNQIYLGQRAYGFAAAAQAYYGKSIKDLSVAEMAMLAGLPKAPSAYNPIVNPARARLRQQYVLRRMHELNFISQEQYDNALAEKLHVAGQGAEASMPAQYVAEMVRQAMYDRYRDQAYTQGFRVFTTIDSKHQQWAYDALRAGLMDYDRRHSYRGPEGFVDLSGLEGDDRIEALDEALAEIHDSGDLQPGVVLEASNRAVKVYLRGGQEVSVSGRGLDFARRALSSKLTPAQQLRPGAIVRVRAENKGDWSIGQMPEVEGAFVSMDTRTGAIKSLVGGFDFNRSSFNHVTQAWRQPGSTFKPFIYSAGIERGFTPSTLINDAPLTIDPQALGGQRWEPKNDDGKFAGMISMRRALALSKNLVSIRVLMAIGTDYAQQYIQRFGFAAKQHPAYLTMALGAGSATPLQMAEGYSTFANGGYRTRSYFIDRIEDVNGRVLAKTVPTVAGQNAPQAIDPRNAFIMTSMMKDVVRFGTANRAMTLGRQDLAGKTGTTSDFRDAWFAGFNPNLAAVVWVGYDQPRSLGRYGYGGTAALPIWINYMANALKGAPEIDLPPPQGVVVRPGGGLRGGDEFYYEEFQHTNPELRLDNSGTVPGGSAASDASNGGAEPQDGQTPPARDAVENVKELLF</sequence>
<dbReference type="InterPro" id="IPR031376">
    <property type="entry name" value="PCB_OB"/>
</dbReference>
<dbReference type="GO" id="GO:0008658">
    <property type="term" value="F:penicillin binding"/>
    <property type="evidence" value="ECO:0007669"/>
    <property type="project" value="InterPro"/>
</dbReference>
<keyword evidence="19" id="KW-0472">Membrane</keyword>
<evidence type="ECO:0000256" key="22">
    <source>
        <dbReference type="ARBA" id="ARBA00023316"/>
    </source>
</evidence>
<comment type="pathway">
    <text evidence="26">Glycan biosynthesis.</text>
</comment>
<evidence type="ECO:0000256" key="14">
    <source>
        <dbReference type="ARBA" id="ARBA00022801"/>
    </source>
</evidence>
<comment type="similarity">
    <text evidence="3">In the C-terminal section; belongs to the transpeptidase family.</text>
</comment>
<evidence type="ECO:0000256" key="6">
    <source>
        <dbReference type="ARBA" id="ARBA00018638"/>
    </source>
</evidence>
<evidence type="ECO:0000256" key="12">
    <source>
        <dbReference type="ARBA" id="ARBA00022679"/>
    </source>
</evidence>
<dbReference type="GO" id="GO:0009252">
    <property type="term" value="P:peptidoglycan biosynthetic process"/>
    <property type="evidence" value="ECO:0007669"/>
    <property type="project" value="UniProtKB-UniPathway"/>
</dbReference>
<comment type="catalytic activity">
    <reaction evidence="23">
        <text>Preferential cleavage: (Ac)2-L-Lys-D-Ala-|-D-Ala. Also transpeptidation of peptidyl-alanyl moieties that are N-acyl substituents of D-alanine.</text>
        <dbReference type="EC" id="3.4.16.4"/>
    </reaction>
</comment>
<dbReference type="InterPro" id="IPR050396">
    <property type="entry name" value="Glycosyltr_51/Transpeptidase"/>
</dbReference>
<feature type="domain" description="Penicillin-binding protein OB-like" evidence="30">
    <location>
        <begin position="318"/>
        <end position="423"/>
    </location>
</feature>
<feature type="domain" description="Glycosyl transferase family 51" evidence="29">
    <location>
        <begin position="57"/>
        <end position="232"/>
    </location>
</feature>
<keyword evidence="15" id="KW-0133">Cell shape</keyword>
<feature type="domain" description="Penicillin-binding protein transpeptidase" evidence="28">
    <location>
        <begin position="425"/>
        <end position="697"/>
    </location>
</feature>
<keyword evidence="11" id="KW-0328">Glycosyltransferase</keyword>
<dbReference type="STRING" id="1123014.SAMN02745746_00777"/>
<evidence type="ECO:0000256" key="21">
    <source>
        <dbReference type="ARBA" id="ARBA00023268"/>
    </source>
</evidence>
<dbReference type="GO" id="GO:0006508">
    <property type="term" value="P:proteolysis"/>
    <property type="evidence" value="ECO:0007669"/>
    <property type="project" value="UniProtKB-KW"/>
</dbReference>
<keyword evidence="17" id="KW-0573">Peptidoglycan synthesis</keyword>
<gene>
    <name evidence="31" type="ORF">SAMN02745746_00777</name>
</gene>
<comment type="catalytic activity">
    <reaction evidence="25">
        <text>[GlcNAc-(1-&gt;4)-Mur2Ac(oyl-L-Ala-gamma-D-Glu-L-Lys-D-Ala-D-Ala)](n)-di-trans,octa-cis-undecaprenyl diphosphate + beta-D-GlcNAc-(1-&gt;4)-Mur2Ac(oyl-L-Ala-gamma-D-Glu-L-Lys-D-Ala-D-Ala)-di-trans,octa-cis-undecaprenyl diphosphate = [GlcNAc-(1-&gt;4)-Mur2Ac(oyl-L-Ala-gamma-D-Glu-L-Lys-D-Ala-D-Ala)](n+1)-di-trans,octa-cis-undecaprenyl diphosphate + di-trans,octa-cis-undecaprenyl diphosphate + H(+)</text>
        <dbReference type="Rhea" id="RHEA:23708"/>
        <dbReference type="Rhea" id="RHEA-COMP:9602"/>
        <dbReference type="Rhea" id="RHEA-COMP:9603"/>
        <dbReference type="ChEBI" id="CHEBI:15378"/>
        <dbReference type="ChEBI" id="CHEBI:58405"/>
        <dbReference type="ChEBI" id="CHEBI:60033"/>
        <dbReference type="ChEBI" id="CHEBI:78435"/>
        <dbReference type="EC" id="2.4.99.28"/>
    </reaction>
</comment>
<evidence type="ECO:0000256" key="25">
    <source>
        <dbReference type="ARBA" id="ARBA00049902"/>
    </source>
</evidence>
<dbReference type="PANTHER" id="PTHR32282">
    <property type="entry name" value="BINDING PROTEIN TRANSPEPTIDASE, PUTATIVE-RELATED"/>
    <property type="match status" value="1"/>
</dbReference>
<dbReference type="EMBL" id="FXAG01000003">
    <property type="protein sequence ID" value="SMF02137.1"/>
    <property type="molecule type" value="Genomic_DNA"/>
</dbReference>
<evidence type="ECO:0000256" key="1">
    <source>
        <dbReference type="ARBA" id="ARBA00004249"/>
    </source>
</evidence>
<evidence type="ECO:0000259" key="28">
    <source>
        <dbReference type="Pfam" id="PF00905"/>
    </source>
</evidence>
<protein>
    <recommendedName>
        <fullName evidence="6">Penicillin-binding protein 1A</fullName>
        <ecNumber evidence="24">2.4.99.28</ecNumber>
        <ecNumber evidence="5">3.4.16.4</ecNumber>
    </recommendedName>
</protein>
<name>A0A1Y6BAZ4_9NEIS</name>
<evidence type="ECO:0000256" key="11">
    <source>
        <dbReference type="ARBA" id="ARBA00022676"/>
    </source>
</evidence>
<keyword evidence="18" id="KW-1133">Transmembrane helix</keyword>
<dbReference type="GO" id="GO:0008360">
    <property type="term" value="P:regulation of cell shape"/>
    <property type="evidence" value="ECO:0007669"/>
    <property type="project" value="UniProtKB-KW"/>
</dbReference>
<dbReference type="GO" id="GO:0005886">
    <property type="term" value="C:plasma membrane"/>
    <property type="evidence" value="ECO:0007669"/>
    <property type="project" value="UniProtKB-SubCell"/>
</dbReference>
<evidence type="ECO:0000256" key="5">
    <source>
        <dbReference type="ARBA" id="ARBA00012448"/>
    </source>
</evidence>
<keyword evidence="13" id="KW-0812">Transmembrane</keyword>
<evidence type="ECO:0000256" key="19">
    <source>
        <dbReference type="ARBA" id="ARBA00023136"/>
    </source>
</evidence>
<dbReference type="Pfam" id="PF00912">
    <property type="entry name" value="Transgly"/>
    <property type="match status" value="1"/>
</dbReference>
<dbReference type="PANTHER" id="PTHR32282:SF27">
    <property type="entry name" value="PENICILLIN-BINDING PROTEIN 1A"/>
    <property type="match status" value="1"/>
</dbReference>
<organism evidence="31 32">
    <name type="scientific">Pseudogulbenkiania subflava DSM 22618</name>
    <dbReference type="NCBI Taxonomy" id="1123014"/>
    <lineage>
        <taxon>Bacteria</taxon>
        <taxon>Pseudomonadati</taxon>
        <taxon>Pseudomonadota</taxon>
        <taxon>Betaproteobacteria</taxon>
        <taxon>Neisseriales</taxon>
        <taxon>Chromobacteriaceae</taxon>
        <taxon>Pseudogulbenkiania</taxon>
    </lineage>
</organism>
<keyword evidence="12" id="KW-0808">Transferase</keyword>
<evidence type="ECO:0000256" key="16">
    <source>
        <dbReference type="ARBA" id="ARBA00022968"/>
    </source>
</evidence>
<evidence type="ECO:0000256" key="15">
    <source>
        <dbReference type="ARBA" id="ARBA00022960"/>
    </source>
</evidence>
<comment type="similarity">
    <text evidence="4">In the N-terminal section; belongs to the glycosyltransferase 51 family.</text>
</comment>
<dbReference type="SUPFAM" id="SSF53955">
    <property type="entry name" value="Lysozyme-like"/>
    <property type="match status" value="1"/>
</dbReference>
<dbReference type="GO" id="GO:0008955">
    <property type="term" value="F:peptidoglycan glycosyltransferase activity"/>
    <property type="evidence" value="ECO:0007669"/>
    <property type="project" value="UniProtKB-EC"/>
</dbReference>
<evidence type="ECO:0000256" key="4">
    <source>
        <dbReference type="ARBA" id="ARBA00007739"/>
    </source>
</evidence>
<keyword evidence="8" id="KW-0997">Cell inner membrane</keyword>
<dbReference type="GO" id="GO:0030288">
    <property type="term" value="C:outer membrane-bounded periplasmic space"/>
    <property type="evidence" value="ECO:0007669"/>
    <property type="project" value="TreeGrafter"/>
</dbReference>
<evidence type="ECO:0000256" key="18">
    <source>
        <dbReference type="ARBA" id="ARBA00022989"/>
    </source>
</evidence>
<dbReference type="GO" id="GO:0071555">
    <property type="term" value="P:cell wall organization"/>
    <property type="evidence" value="ECO:0007669"/>
    <property type="project" value="UniProtKB-KW"/>
</dbReference>
<keyword evidence="20" id="KW-0046">Antibiotic resistance</keyword>